<reference evidence="1" key="1">
    <citation type="journal article" date="2021" name="Front. Plant Sci.">
        <title>Chromosome-Scale Genome Assembly for Chinese Sour Jujube and Insights Into Its Genome Evolution and Domestication Signature.</title>
        <authorList>
            <person name="Shen L.-Y."/>
            <person name="Luo H."/>
            <person name="Wang X.-L."/>
            <person name="Wang X.-M."/>
            <person name="Qiu X.-J."/>
            <person name="Liu H."/>
            <person name="Zhou S.-S."/>
            <person name="Jia K.-H."/>
            <person name="Nie S."/>
            <person name="Bao Y.-T."/>
            <person name="Zhang R.-G."/>
            <person name="Yun Q.-Z."/>
            <person name="Chai Y.-H."/>
            <person name="Lu J.-Y."/>
            <person name="Li Y."/>
            <person name="Zhao S.-W."/>
            <person name="Mao J.-F."/>
            <person name="Jia S.-G."/>
            <person name="Mao Y.-M."/>
        </authorList>
    </citation>
    <scope>NUCLEOTIDE SEQUENCE</scope>
    <source>
        <strain evidence="1">AT0</strain>
        <tissue evidence="1">Leaf</tissue>
    </source>
</reference>
<dbReference type="SUPFAM" id="SSF56672">
    <property type="entry name" value="DNA/RNA polymerases"/>
    <property type="match status" value="1"/>
</dbReference>
<dbReference type="PANTHER" id="PTHR33064">
    <property type="entry name" value="POL PROTEIN"/>
    <property type="match status" value="1"/>
</dbReference>
<sequence length="185" mass="20655">MDQTLVKRLGLSMDQWNKLPVMVANGDRIECIGKCMGLTLTVQNCPVRSDFYVLPVAACSIVLGVQWLETLGPVETDYRKLTMKFKLDDRPYQLQGIHDGVSVDRVKIKVVISWPRPTTTKGVCGFLGLAGYYRKFISGFGGIAAPLNKLLSKTGFHWDSNAEEAFTRLKTMLTTPPVLRLPDFT</sequence>
<protein>
    <recommendedName>
        <fullName evidence="3">Mitochondrial protein</fullName>
    </recommendedName>
</protein>
<comment type="caution">
    <text evidence="1">The sequence shown here is derived from an EMBL/GenBank/DDBJ whole genome shotgun (WGS) entry which is preliminary data.</text>
</comment>
<dbReference type="FunFam" id="3.30.70.270:FF:000020">
    <property type="entry name" value="Transposon Tf2-6 polyprotein-like Protein"/>
    <property type="match status" value="1"/>
</dbReference>
<evidence type="ECO:0008006" key="3">
    <source>
        <dbReference type="Google" id="ProtNLM"/>
    </source>
</evidence>
<dbReference type="InterPro" id="IPR051320">
    <property type="entry name" value="Viral_Replic_Matur_Polypro"/>
</dbReference>
<dbReference type="CDD" id="cd00303">
    <property type="entry name" value="retropepsin_like"/>
    <property type="match status" value="1"/>
</dbReference>
<dbReference type="InterPro" id="IPR043502">
    <property type="entry name" value="DNA/RNA_pol_sf"/>
</dbReference>
<gene>
    <name evidence="1" type="ORF">FEM48_Zijuj03G0170300</name>
</gene>
<name>A0A978VRJ2_ZIZJJ</name>
<dbReference type="InterPro" id="IPR021109">
    <property type="entry name" value="Peptidase_aspartic_dom_sf"/>
</dbReference>
<dbReference type="AlphaFoldDB" id="A0A978VRJ2"/>
<dbReference type="Gene3D" id="3.30.70.270">
    <property type="match status" value="1"/>
</dbReference>
<dbReference type="PANTHER" id="PTHR33064:SF37">
    <property type="entry name" value="RIBONUCLEASE H"/>
    <property type="match status" value="1"/>
</dbReference>
<proteinExistence type="predicted"/>
<dbReference type="InterPro" id="IPR043128">
    <property type="entry name" value="Rev_trsase/Diguanyl_cyclase"/>
</dbReference>
<dbReference type="Proteomes" id="UP000813462">
    <property type="component" value="Unassembled WGS sequence"/>
</dbReference>
<accession>A0A978VRJ2</accession>
<organism evidence="1 2">
    <name type="scientific">Ziziphus jujuba var. spinosa</name>
    <dbReference type="NCBI Taxonomy" id="714518"/>
    <lineage>
        <taxon>Eukaryota</taxon>
        <taxon>Viridiplantae</taxon>
        <taxon>Streptophyta</taxon>
        <taxon>Embryophyta</taxon>
        <taxon>Tracheophyta</taxon>
        <taxon>Spermatophyta</taxon>
        <taxon>Magnoliopsida</taxon>
        <taxon>eudicotyledons</taxon>
        <taxon>Gunneridae</taxon>
        <taxon>Pentapetalae</taxon>
        <taxon>rosids</taxon>
        <taxon>fabids</taxon>
        <taxon>Rosales</taxon>
        <taxon>Rhamnaceae</taxon>
        <taxon>Paliureae</taxon>
        <taxon>Ziziphus</taxon>
    </lineage>
</organism>
<evidence type="ECO:0000313" key="2">
    <source>
        <dbReference type="Proteomes" id="UP000813462"/>
    </source>
</evidence>
<dbReference type="Gene3D" id="2.40.70.10">
    <property type="entry name" value="Acid Proteases"/>
    <property type="match status" value="1"/>
</dbReference>
<evidence type="ECO:0000313" key="1">
    <source>
        <dbReference type="EMBL" id="KAH7538167.1"/>
    </source>
</evidence>
<dbReference type="EMBL" id="JAEACU010000003">
    <property type="protein sequence ID" value="KAH7538167.1"/>
    <property type="molecule type" value="Genomic_DNA"/>
</dbReference>